<accession>A0A3M2LAX5</accession>
<keyword evidence="1" id="KW-0812">Transmembrane</keyword>
<protein>
    <submittedName>
        <fullName evidence="2">Uncharacterized protein</fullName>
    </submittedName>
</protein>
<dbReference type="Proteomes" id="UP000278673">
    <property type="component" value="Unassembled WGS sequence"/>
</dbReference>
<reference evidence="2 3" key="1">
    <citation type="submission" date="2018-10" db="EMBL/GenBank/DDBJ databases">
        <title>Isolation, diversity and antifungal activity of actinobacteria from wheat.</title>
        <authorList>
            <person name="Han C."/>
        </authorList>
    </citation>
    <scope>NUCLEOTIDE SEQUENCE [LARGE SCALE GENOMIC DNA]</scope>
    <source>
        <strain evidence="2 3">NEAU-YY642</strain>
    </source>
</reference>
<keyword evidence="1" id="KW-1133">Transmembrane helix</keyword>
<dbReference type="EMBL" id="RFFJ01000194">
    <property type="protein sequence ID" value="RMI33095.1"/>
    <property type="molecule type" value="Genomic_DNA"/>
</dbReference>
<dbReference type="RefSeq" id="WP_122399287.1">
    <property type="nucleotide sequence ID" value="NZ_RFFJ01000194.1"/>
</dbReference>
<keyword evidence="1" id="KW-0472">Membrane</keyword>
<comment type="caution">
    <text evidence="2">The sequence shown here is derived from an EMBL/GenBank/DDBJ whole genome shotgun (WGS) entry which is preliminary data.</text>
</comment>
<gene>
    <name evidence="2" type="ORF">EBN88_24810</name>
</gene>
<sequence>MLGVFSTGLLLGALLSASVLWLASGLAAPLPAGWRAAATVALGALAVARDAGLVRLRLPQNARQVPQDVLQRDLVRGALQFGFEMGTGVRTYVSASLPYALAAGVLLANDGGVALATGLGFALGRAATPTLRFASGAGEEWDDRLIARLPLLTTGAAAAATAAWAVLALRG</sequence>
<proteinExistence type="predicted"/>
<organism evidence="2 3">
    <name type="scientific">Streptomyces triticirhizae</name>
    <dbReference type="NCBI Taxonomy" id="2483353"/>
    <lineage>
        <taxon>Bacteria</taxon>
        <taxon>Bacillati</taxon>
        <taxon>Actinomycetota</taxon>
        <taxon>Actinomycetes</taxon>
        <taxon>Kitasatosporales</taxon>
        <taxon>Streptomycetaceae</taxon>
        <taxon>Streptomyces</taxon>
    </lineage>
</organism>
<evidence type="ECO:0000256" key="1">
    <source>
        <dbReference type="SAM" id="Phobius"/>
    </source>
</evidence>
<evidence type="ECO:0000313" key="2">
    <source>
        <dbReference type="EMBL" id="RMI33095.1"/>
    </source>
</evidence>
<keyword evidence="3" id="KW-1185">Reference proteome</keyword>
<dbReference type="AlphaFoldDB" id="A0A3M2LAX5"/>
<name>A0A3M2LAX5_9ACTN</name>
<feature type="transmembrane region" description="Helical" evidence="1">
    <location>
        <begin position="145"/>
        <end position="167"/>
    </location>
</feature>
<evidence type="ECO:0000313" key="3">
    <source>
        <dbReference type="Proteomes" id="UP000278673"/>
    </source>
</evidence>
<feature type="transmembrane region" description="Helical" evidence="1">
    <location>
        <begin position="99"/>
        <end position="124"/>
    </location>
</feature>